<proteinExistence type="predicted"/>
<name>A0ABW4ZFB0_9BACT</name>
<dbReference type="Gene3D" id="2.30.130.30">
    <property type="entry name" value="Hypothetical protein"/>
    <property type="match status" value="1"/>
</dbReference>
<organism evidence="1 2">
    <name type="scientific">Rubritalea tangerina</name>
    <dbReference type="NCBI Taxonomy" id="430798"/>
    <lineage>
        <taxon>Bacteria</taxon>
        <taxon>Pseudomonadati</taxon>
        <taxon>Verrucomicrobiota</taxon>
        <taxon>Verrucomicrobiia</taxon>
        <taxon>Verrucomicrobiales</taxon>
        <taxon>Rubritaleaceae</taxon>
        <taxon>Rubritalea</taxon>
    </lineage>
</organism>
<dbReference type="InterPro" id="IPR015947">
    <property type="entry name" value="PUA-like_sf"/>
</dbReference>
<keyword evidence="2" id="KW-1185">Reference proteome</keyword>
<dbReference type="Proteomes" id="UP001597389">
    <property type="component" value="Unassembled WGS sequence"/>
</dbReference>
<evidence type="ECO:0008006" key="3">
    <source>
        <dbReference type="Google" id="ProtNLM"/>
    </source>
</evidence>
<reference evidence="2" key="1">
    <citation type="journal article" date="2019" name="Int. J. Syst. Evol. Microbiol.">
        <title>The Global Catalogue of Microorganisms (GCM) 10K type strain sequencing project: providing services to taxonomists for standard genome sequencing and annotation.</title>
        <authorList>
            <consortium name="The Broad Institute Genomics Platform"/>
            <consortium name="The Broad Institute Genome Sequencing Center for Infectious Disease"/>
            <person name="Wu L."/>
            <person name="Ma J."/>
        </authorList>
    </citation>
    <scope>NUCLEOTIDE SEQUENCE [LARGE SCALE GENOMIC DNA]</scope>
    <source>
        <strain evidence="2">CCUG 57942</strain>
    </source>
</reference>
<dbReference type="SUPFAM" id="SSF88697">
    <property type="entry name" value="PUA domain-like"/>
    <property type="match status" value="1"/>
</dbReference>
<evidence type="ECO:0000313" key="2">
    <source>
        <dbReference type="Proteomes" id="UP001597389"/>
    </source>
</evidence>
<protein>
    <recommendedName>
        <fullName evidence="3">ASCH domain-containing protein</fullName>
    </recommendedName>
</protein>
<accession>A0ABW4ZFB0</accession>
<dbReference type="RefSeq" id="WP_377178840.1">
    <property type="nucleotide sequence ID" value="NZ_JBHUJB010000083.1"/>
</dbReference>
<gene>
    <name evidence="1" type="ORF">ACFSW8_17035</name>
</gene>
<comment type="caution">
    <text evidence="1">The sequence shown here is derived from an EMBL/GenBank/DDBJ whole genome shotgun (WGS) entry which is preliminary data.</text>
</comment>
<dbReference type="EMBL" id="JBHUJB010000083">
    <property type="protein sequence ID" value="MFD2160613.1"/>
    <property type="molecule type" value="Genomic_DNA"/>
</dbReference>
<evidence type="ECO:0000313" key="1">
    <source>
        <dbReference type="EMBL" id="MFD2160613.1"/>
    </source>
</evidence>
<sequence length="137" mass="15361">MKRSILLSIHPTHVKNILNGSKFFEYRRVIPKEEVSHVVIYSTAPVSRVVAIARIEEIISESPSNTWRLTKSGAGIGKVFYDSYFTGRNIANALKLSNIVELEEPLRLNAIGESMKPPQSFCYVEAHTISDLMAARV</sequence>